<dbReference type="Proteomes" id="UP000503286">
    <property type="component" value="Segment"/>
</dbReference>
<name>A0A6H0X6Q0_9CAUD</name>
<accession>A0A6H0X6Q0</accession>
<dbReference type="EMBL" id="MT259468">
    <property type="protein sequence ID" value="QIW89975.1"/>
    <property type="molecule type" value="Genomic_DNA"/>
</dbReference>
<feature type="compositionally biased region" description="Basic and acidic residues" evidence="1">
    <location>
        <begin position="32"/>
        <end position="54"/>
    </location>
</feature>
<sequence>MSLWPVIRDLFIRRAAEAVIEEVVETAQEALSNRDKDKEESSKQDIKQKRPDKK</sequence>
<evidence type="ECO:0000313" key="3">
    <source>
        <dbReference type="Proteomes" id="UP000503286"/>
    </source>
</evidence>
<proteinExistence type="predicted"/>
<organism evidence="2 3">
    <name type="scientific">Aeromonas phage PS</name>
    <dbReference type="NCBI Taxonomy" id="2723762"/>
    <lineage>
        <taxon>Viruses</taxon>
        <taxon>Duplodnaviria</taxon>
        <taxon>Heunggongvirae</taxon>
        <taxon>Uroviricota</taxon>
        <taxon>Caudoviricetes</taxon>
        <taxon>Autographivirales</taxon>
        <taxon>Autoscriptoviridae</taxon>
        <taxon>Savitribaivirus</taxon>
        <taxon>Savitribaivirus PS</taxon>
    </lineage>
</organism>
<evidence type="ECO:0000256" key="1">
    <source>
        <dbReference type="SAM" id="MobiDB-lite"/>
    </source>
</evidence>
<feature type="region of interest" description="Disordered" evidence="1">
    <location>
        <begin position="29"/>
        <end position="54"/>
    </location>
</feature>
<protein>
    <submittedName>
        <fullName evidence="2">Uncharacterized protein</fullName>
    </submittedName>
</protein>
<evidence type="ECO:0000313" key="2">
    <source>
        <dbReference type="EMBL" id="QIW89975.1"/>
    </source>
</evidence>
<reference evidence="2" key="1">
    <citation type="submission" date="2020-03" db="EMBL/GenBank/DDBJ databases">
        <title>Complete genome sequence of Aeromonas phage PS.</title>
        <authorList>
            <person name="Tagunde S.N."/>
            <person name="Newase S.K."/>
            <person name="Nagar V."/>
            <person name="Kapadnis B.P."/>
            <person name="Pandit S.V."/>
        </authorList>
    </citation>
    <scope>NUCLEOTIDE SEQUENCE</scope>
</reference>
<keyword evidence="3" id="KW-1185">Reference proteome</keyword>